<comment type="caution">
    <text evidence="2">The sequence shown here is derived from an EMBL/GenBank/DDBJ whole genome shotgun (WGS) entry which is preliminary data.</text>
</comment>
<name>A0AAV7M148_PLEWA</name>
<keyword evidence="3" id="KW-1185">Reference proteome</keyword>
<accession>A0AAV7M148</accession>
<organism evidence="2 3">
    <name type="scientific">Pleurodeles waltl</name>
    <name type="common">Iberian ribbed newt</name>
    <dbReference type="NCBI Taxonomy" id="8319"/>
    <lineage>
        <taxon>Eukaryota</taxon>
        <taxon>Metazoa</taxon>
        <taxon>Chordata</taxon>
        <taxon>Craniata</taxon>
        <taxon>Vertebrata</taxon>
        <taxon>Euteleostomi</taxon>
        <taxon>Amphibia</taxon>
        <taxon>Batrachia</taxon>
        <taxon>Caudata</taxon>
        <taxon>Salamandroidea</taxon>
        <taxon>Salamandridae</taxon>
        <taxon>Pleurodelinae</taxon>
        <taxon>Pleurodeles</taxon>
    </lineage>
</organism>
<dbReference type="EMBL" id="JANPWB010000014">
    <property type="protein sequence ID" value="KAJ1097501.1"/>
    <property type="molecule type" value="Genomic_DNA"/>
</dbReference>
<evidence type="ECO:0000313" key="2">
    <source>
        <dbReference type="EMBL" id="KAJ1097501.1"/>
    </source>
</evidence>
<feature type="region of interest" description="Disordered" evidence="1">
    <location>
        <begin position="1"/>
        <end position="31"/>
    </location>
</feature>
<sequence>MHSIPSVHPPTPFPGFRQGFPLRGSPGPATTVPWRLQRKAQRLPRCTPLAAYAHTPGPNARLRHRSSAVSAGAHAVPAATISTTVPLQESQKRGSPEHLCSSAFPCPRKVPPRCRRHATHSLMRPVWETSRFQLSTVRHVPTLSFSYSSV</sequence>
<evidence type="ECO:0000313" key="3">
    <source>
        <dbReference type="Proteomes" id="UP001066276"/>
    </source>
</evidence>
<evidence type="ECO:0000256" key="1">
    <source>
        <dbReference type="SAM" id="MobiDB-lite"/>
    </source>
</evidence>
<dbReference type="AlphaFoldDB" id="A0AAV7M148"/>
<proteinExistence type="predicted"/>
<dbReference type="Proteomes" id="UP001066276">
    <property type="component" value="Chromosome 10"/>
</dbReference>
<gene>
    <name evidence="2" type="ORF">NDU88_002619</name>
</gene>
<reference evidence="2" key="1">
    <citation type="journal article" date="2022" name="bioRxiv">
        <title>Sequencing and chromosome-scale assembly of the giantPleurodeles waltlgenome.</title>
        <authorList>
            <person name="Brown T."/>
            <person name="Elewa A."/>
            <person name="Iarovenko S."/>
            <person name="Subramanian E."/>
            <person name="Araus A.J."/>
            <person name="Petzold A."/>
            <person name="Susuki M."/>
            <person name="Suzuki K.-i.T."/>
            <person name="Hayashi T."/>
            <person name="Toyoda A."/>
            <person name="Oliveira C."/>
            <person name="Osipova E."/>
            <person name="Leigh N.D."/>
            <person name="Simon A."/>
            <person name="Yun M.H."/>
        </authorList>
    </citation>
    <scope>NUCLEOTIDE SEQUENCE</scope>
    <source>
        <strain evidence="2">20211129_DDA</strain>
        <tissue evidence="2">Liver</tissue>
    </source>
</reference>
<protein>
    <submittedName>
        <fullName evidence="2">Uncharacterized protein</fullName>
    </submittedName>
</protein>